<feature type="transmembrane region" description="Helical" evidence="5">
    <location>
        <begin position="35"/>
        <end position="57"/>
    </location>
</feature>
<dbReference type="EMBL" id="JYNZ01000003">
    <property type="protein sequence ID" value="KXK26931.1"/>
    <property type="molecule type" value="Genomic_DNA"/>
</dbReference>
<organism evidence="7 8">
    <name type="scientific">candidate division WS6 bacterium OLB20</name>
    <dbReference type="NCBI Taxonomy" id="1617426"/>
    <lineage>
        <taxon>Bacteria</taxon>
        <taxon>Candidatus Dojkabacteria</taxon>
    </lineage>
</organism>
<dbReference type="PANTHER" id="PTHR10846">
    <property type="entry name" value="SODIUM/POTASSIUM/CALCIUM EXCHANGER"/>
    <property type="match status" value="1"/>
</dbReference>
<dbReference type="InterPro" id="IPR044880">
    <property type="entry name" value="NCX_ion-bd_dom_sf"/>
</dbReference>
<feature type="transmembrane region" description="Helical" evidence="5">
    <location>
        <begin position="106"/>
        <end position="125"/>
    </location>
</feature>
<dbReference type="GO" id="GO:0005886">
    <property type="term" value="C:plasma membrane"/>
    <property type="evidence" value="ECO:0007669"/>
    <property type="project" value="TreeGrafter"/>
</dbReference>
<name>A0A136LZ60_9BACT</name>
<keyword evidence="4 5" id="KW-0472">Membrane</keyword>
<feature type="transmembrane region" description="Helical" evidence="5">
    <location>
        <begin position="172"/>
        <end position="194"/>
    </location>
</feature>
<evidence type="ECO:0000259" key="6">
    <source>
        <dbReference type="Pfam" id="PF01699"/>
    </source>
</evidence>
<dbReference type="GO" id="GO:0008273">
    <property type="term" value="F:calcium, potassium:sodium antiporter activity"/>
    <property type="evidence" value="ECO:0007669"/>
    <property type="project" value="TreeGrafter"/>
</dbReference>
<dbReference type="NCBIfam" id="TIGR00367">
    <property type="entry name" value="calcium/sodium antiporter"/>
    <property type="match status" value="1"/>
</dbReference>
<dbReference type="Proteomes" id="UP000070457">
    <property type="component" value="Unassembled WGS sequence"/>
</dbReference>
<feature type="domain" description="Sodium/calcium exchanger membrane region" evidence="6">
    <location>
        <begin position="5"/>
        <end position="152"/>
    </location>
</feature>
<dbReference type="AlphaFoldDB" id="A0A136LZ60"/>
<keyword evidence="2 5" id="KW-0812">Transmembrane</keyword>
<proteinExistence type="predicted"/>
<evidence type="ECO:0000256" key="5">
    <source>
        <dbReference type="SAM" id="Phobius"/>
    </source>
</evidence>
<reference evidence="7 8" key="1">
    <citation type="submission" date="2015-02" db="EMBL/GenBank/DDBJ databases">
        <title>Improved understanding of the partial-nitritation anammox process through 23 genomes representing the majority of the microbial community.</title>
        <authorList>
            <person name="Speth D.R."/>
            <person name="In T Zandt M."/>
            <person name="Guerrero Cruz S."/>
            <person name="Jetten M.S."/>
            <person name="Dutilh B.E."/>
        </authorList>
    </citation>
    <scope>NUCLEOTIDE SEQUENCE [LARGE SCALE GENOMIC DNA]</scope>
    <source>
        <strain evidence="7">OLB20</strain>
    </source>
</reference>
<evidence type="ECO:0000256" key="2">
    <source>
        <dbReference type="ARBA" id="ARBA00022692"/>
    </source>
</evidence>
<feature type="transmembrane region" description="Helical" evidence="5">
    <location>
        <begin position="275"/>
        <end position="292"/>
    </location>
</feature>
<sequence length="306" mass="32776">MILLYILLIPLGLLALIKGAQLVVESSVYIARKTGLPRFVIGVTVVAFGTSLPELFVNTLSSFAGSDGLVLGNILGSNISNVLLVIGIAAIVKPISVQHLVATRDIPFSLASIFIFVLLLFDQVFNGADADLLARGDGLIMLMVFLIFLYYVAFSHKEHYDELEEELGHKRFVNQIAIGSFGVLLLILGGQFVVEGSTAIAEMFGISEKIIGLTIISISTSLPEMVTTIVAIRQGEGELGIGNIIGSNIFNLLFVLGISALVNPVGTAEGVGLDVFMMFIATVLLIISLFMGQRNKVDRSEGIFLS</sequence>
<evidence type="ECO:0000313" key="8">
    <source>
        <dbReference type="Proteomes" id="UP000070457"/>
    </source>
</evidence>
<evidence type="ECO:0000256" key="3">
    <source>
        <dbReference type="ARBA" id="ARBA00022989"/>
    </source>
</evidence>
<dbReference type="Pfam" id="PF01699">
    <property type="entry name" value="Na_Ca_ex"/>
    <property type="match status" value="2"/>
</dbReference>
<accession>A0A136LZ60</accession>
<feature type="transmembrane region" description="Helical" evidence="5">
    <location>
        <begin position="241"/>
        <end position="263"/>
    </location>
</feature>
<protein>
    <submittedName>
        <fullName evidence="7">Inner membrane protein YrbG</fullName>
    </submittedName>
</protein>
<dbReference type="GO" id="GO:0005262">
    <property type="term" value="F:calcium channel activity"/>
    <property type="evidence" value="ECO:0007669"/>
    <property type="project" value="TreeGrafter"/>
</dbReference>
<dbReference type="PANTHER" id="PTHR10846:SF8">
    <property type="entry name" value="INNER MEMBRANE PROTEIN YRBG"/>
    <property type="match status" value="1"/>
</dbReference>
<comment type="caution">
    <text evidence="7">The sequence shown here is derived from an EMBL/GenBank/DDBJ whole genome shotgun (WGS) entry which is preliminary data.</text>
</comment>
<dbReference type="Gene3D" id="1.20.1420.30">
    <property type="entry name" value="NCX, central ion-binding region"/>
    <property type="match status" value="1"/>
</dbReference>
<dbReference type="GO" id="GO:0006874">
    <property type="term" value="P:intracellular calcium ion homeostasis"/>
    <property type="evidence" value="ECO:0007669"/>
    <property type="project" value="TreeGrafter"/>
</dbReference>
<evidence type="ECO:0000256" key="1">
    <source>
        <dbReference type="ARBA" id="ARBA00004141"/>
    </source>
</evidence>
<feature type="transmembrane region" description="Helical" evidence="5">
    <location>
        <begin position="132"/>
        <end position="152"/>
    </location>
</feature>
<evidence type="ECO:0000256" key="4">
    <source>
        <dbReference type="ARBA" id="ARBA00023136"/>
    </source>
</evidence>
<dbReference type="STRING" id="1617426.TR69_WS6001000955"/>
<dbReference type="InterPro" id="IPR004837">
    <property type="entry name" value="NaCa_Exmemb"/>
</dbReference>
<evidence type="ECO:0000313" key="7">
    <source>
        <dbReference type="EMBL" id="KXK26931.1"/>
    </source>
</evidence>
<feature type="domain" description="Sodium/calcium exchanger membrane region" evidence="6">
    <location>
        <begin position="181"/>
        <end position="305"/>
    </location>
</feature>
<feature type="transmembrane region" description="Helical" evidence="5">
    <location>
        <begin position="69"/>
        <end position="91"/>
    </location>
</feature>
<gene>
    <name evidence="7" type="primary">yrbG_3</name>
    <name evidence="7" type="ORF">TR69_WS6001000955</name>
</gene>
<keyword evidence="3 5" id="KW-1133">Transmembrane helix</keyword>
<comment type="subcellular location">
    <subcellularLocation>
        <location evidence="1">Membrane</location>
        <topology evidence="1">Multi-pass membrane protein</topology>
    </subcellularLocation>
</comment>
<dbReference type="InterPro" id="IPR004481">
    <property type="entry name" value="K/Na/Ca-exchanger"/>
</dbReference>